<organism evidence="2 3">
    <name type="scientific">Halopseudomonas formosensis</name>
    <dbReference type="NCBI Taxonomy" id="1002526"/>
    <lineage>
        <taxon>Bacteria</taxon>
        <taxon>Pseudomonadati</taxon>
        <taxon>Pseudomonadota</taxon>
        <taxon>Gammaproteobacteria</taxon>
        <taxon>Pseudomonadales</taxon>
        <taxon>Pseudomonadaceae</taxon>
        <taxon>Halopseudomonas</taxon>
    </lineage>
</organism>
<dbReference type="RefSeq" id="WP_090540042.1">
    <property type="nucleotide sequence ID" value="NZ_FOYD01000009.1"/>
</dbReference>
<gene>
    <name evidence="2" type="ORF">SAMN05216578_109122</name>
</gene>
<evidence type="ECO:0000313" key="3">
    <source>
        <dbReference type="Proteomes" id="UP000242815"/>
    </source>
</evidence>
<dbReference type="InterPro" id="IPR019613">
    <property type="entry name" value="DUF4198"/>
</dbReference>
<keyword evidence="1" id="KW-0732">Signal</keyword>
<evidence type="ECO:0000256" key="1">
    <source>
        <dbReference type="SAM" id="SignalP"/>
    </source>
</evidence>
<dbReference type="Proteomes" id="UP000242815">
    <property type="component" value="Unassembled WGS sequence"/>
</dbReference>
<dbReference type="AlphaFoldDB" id="A0A1I6BZV4"/>
<accession>A0A1I6BZV4</accession>
<feature type="signal peptide" evidence="1">
    <location>
        <begin position="1"/>
        <end position="23"/>
    </location>
</feature>
<reference evidence="2 3" key="1">
    <citation type="submission" date="2016-10" db="EMBL/GenBank/DDBJ databases">
        <authorList>
            <person name="de Groot N.N."/>
        </authorList>
    </citation>
    <scope>NUCLEOTIDE SEQUENCE [LARGE SCALE GENOMIC DNA]</scope>
    <source>
        <strain evidence="2 3">JCM 18415</strain>
    </source>
</reference>
<proteinExistence type="predicted"/>
<name>A0A1I6BZV4_9GAMM</name>
<dbReference type="OrthoDB" id="5943at2"/>
<sequence length="298" mass="32404">MLKRLTCWTALAVAMTLPLSAQAHRAWMLPSTTILSGDNAWVSVDAAVSNDLFYFEHHPLVLEGIGKAPERASAAPAGQNAAPARPRPANRLLITAPDGSEVAAQNGHVGKYRSVFDVELTQKGTYKLAIAGAPRYFARYKENGEDRRWMGELAEAAQAIPATAEDLQISRMESRMEVFITSGQPTDSVFTPTGQGLELQPVTHPNDLFAEETAEFIFLLDGNPAAGVEVNVIPGGIRHRDELNDITVTSDAEGKVAITWPQPGFWWLEAKAVQEDGLEAPLNQRRATYTATLEVMAP</sequence>
<protein>
    <submittedName>
        <fullName evidence="2">Uncharacterized conserved protein, contains GH25 family domain</fullName>
    </submittedName>
</protein>
<dbReference type="EMBL" id="FOYD01000009">
    <property type="protein sequence ID" value="SFQ86472.1"/>
    <property type="molecule type" value="Genomic_DNA"/>
</dbReference>
<dbReference type="STRING" id="1002526.SAMN05216578_109122"/>
<feature type="chain" id="PRO_5017250013" evidence="1">
    <location>
        <begin position="24"/>
        <end position="298"/>
    </location>
</feature>
<evidence type="ECO:0000313" key="2">
    <source>
        <dbReference type="EMBL" id="SFQ86472.1"/>
    </source>
</evidence>
<dbReference type="Pfam" id="PF10670">
    <property type="entry name" value="DUF4198"/>
    <property type="match status" value="1"/>
</dbReference>